<dbReference type="AlphaFoldDB" id="A0AA38C6Y1"/>
<gene>
    <name evidence="1" type="ORF">KI387_043292</name>
</gene>
<accession>A0AA38C6Y1</accession>
<organism evidence="1 2">
    <name type="scientific">Taxus chinensis</name>
    <name type="common">Chinese yew</name>
    <name type="synonym">Taxus wallichiana var. chinensis</name>
    <dbReference type="NCBI Taxonomy" id="29808"/>
    <lineage>
        <taxon>Eukaryota</taxon>
        <taxon>Viridiplantae</taxon>
        <taxon>Streptophyta</taxon>
        <taxon>Embryophyta</taxon>
        <taxon>Tracheophyta</taxon>
        <taxon>Spermatophyta</taxon>
        <taxon>Pinopsida</taxon>
        <taxon>Pinidae</taxon>
        <taxon>Conifers II</taxon>
        <taxon>Cupressales</taxon>
        <taxon>Taxaceae</taxon>
        <taxon>Taxus</taxon>
    </lineage>
</organism>
<evidence type="ECO:0000313" key="1">
    <source>
        <dbReference type="EMBL" id="KAH9291514.1"/>
    </source>
</evidence>
<proteinExistence type="predicted"/>
<dbReference type="EMBL" id="JAHRHJ020003565">
    <property type="protein sequence ID" value="KAH9291514.1"/>
    <property type="molecule type" value="Genomic_DNA"/>
</dbReference>
<protein>
    <submittedName>
        <fullName evidence="1">Uncharacterized protein</fullName>
    </submittedName>
</protein>
<reference evidence="1 2" key="1">
    <citation type="journal article" date="2021" name="Nat. Plants">
        <title>The Taxus genome provides insights into paclitaxel biosynthesis.</title>
        <authorList>
            <person name="Xiong X."/>
            <person name="Gou J."/>
            <person name="Liao Q."/>
            <person name="Li Y."/>
            <person name="Zhou Q."/>
            <person name="Bi G."/>
            <person name="Li C."/>
            <person name="Du R."/>
            <person name="Wang X."/>
            <person name="Sun T."/>
            <person name="Guo L."/>
            <person name="Liang H."/>
            <person name="Lu P."/>
            <person name="Wu Y."/>
            <person name="Zhang Z."/>
            <person name="Ro D.K."/>
            <person name="Shang Y."/>
            <person name="Huang S."/>
            <person name="Yan J."/>
        </authorList>
    </citation>
    <scope>NUCLEOTIDE SEQUENCE [LARGE SCALE GENOMIC DNA]</scope>
    <source>
        <strain evidence="1">Ta-2019</strain>
    </source>
</reference>
<comment type="caution">
    <text evidence="1">The sequence shown here is derived from an EMBL/GenBank/DDBJ whole genome shotgun (WGS) entry which is preliminary data.</text>
</comment>
<sequence>MHDHLRDIGKGNCNDPLTISLVLPKASQYTYSGRNAASGDNGLFTRKVREYWWSRDCPSYFEQPLKEYTEMMRNSSPTTGLQLLVKENDFTQEYAELSTDLVWLRWFDIQHRHLPSWLSLEKLRVLEIYKATNSDRFMGG</sequence>
<keyword evidence="2" id="KW-1185">Reference proteome</keyword>
<name>A0AA38C6Y1_TAXCH</name>
<evidence type="ECO:0000313" key="2">
    <source>
        <dbReference type="Proteomes" id="UP000824469"/>
    </source>
</evidence>
<dbReference type="Proteomes" id="UP000824469">
    <property type="component" value="Unassembled WGS sequence"/>
</dbReference>